<evidence type="ECO:0000313" key="1">
    <source>
        <dbReference type="EMBL" id="KAL1525693.1"/>
    </source>
</evidence>
<keyword evidence="2" id="KW-1185">Reference proteome</keyword>
<organism evidence="1 2">
    <name type="scientific">Prymnesium parvum</name>
    <name type="common">Toxic golden alga</name>
    <dbReference type="NCBI Taxonomy" id="97485"/>
    <lineage>
        <taxon>Eukaryota</taxon>
        <taxon>Haptista</taxon>
        <taxon>Haptophyta</taxon>
        <taxon>Prymnesiophyceae</taxon>
        <taxon>Prymnesiales</taxon>
        <taxon>Prymnesiaceae</taxon>
        <taxon>Prymnesium</taxon>
    </lineage>
</organism>
<evidence type="ECO:0000313" key="2">
    <source>
        <dbReference type="Proteomes" id="UP001515480"/>
    </source>
</evidence>
<dbReference type="Proteomes" id="UP001515480">
    <property type="component" value="Unassembled WGS sequence"/>
</dbReference>
<evidence type="ECO:0008006" key="3">
    <source>
        <dbReference type="Google" id="ProtNLM"/>
    </source>
</evidence>
<name>A0AB34JTR2_PRYPA</name>
<dbReference type="EMBL" id="JBGBPQ010000004">
    <property type="protein sequence ID" value="KAL1525693.1"/>
    <property type="molecule type" value="Genomic_DNA"/>
</dbReference>
<dbReference type="AlphaFoldDB" id="A0AB34JTR2"/>
<reference evidence="1 2" key="1">
    <citation type="journal article" date="2024" name="Science">
        <title>Giant polyketide synthase enzymes in the biosynthesis of giant marine polyether toxins.</title>
        <authorList>
            <person name="Fallon T.R."/>
            <person name="Shende V.V."/>
            <person name="Wierzbicki I.H."/>
            <person name="Pendleton A.L."/>
            <person name="Watervoot N.F."/>
            <person name="Auber R.P."/>
            <person name="Gonzalez D.J."/>
            <person name="Wisecaver J.H."/>
            <person name="Moore B.S."/>
        </authorList>
    </citation>
    <scope>NUCLEOTIDE SEQUENCE [LARGE SCALE GENOMIC DNA]</scope>
    <source>
        <strain evidence="1 2">12B1</strain>
    </source>
</reference>
<protein>
    <recommendedName>
        <fullName evidence="3">Indole-3-glycerol-phosphate synthase</fullName>
    </recommendedName>
</protein>
<comment type="caution">
    <text evidence="1">The sequence shown here is derived from an EMBL/GenBank/DDBJ whole genome shotgun (WGS) entry which is preliminary data.</text>
</comment>
<accession>A0AB34JTR2</accession>
<proteinExistence type="predicted"/>
<gene>
    <name evidence="1" type="ORF">AB1Y20_020542</name>
</gene>
<sequence>MLAICVPSLLQPLSAVLPLVRSHIGSRRTIVRLQEAEEAFQQTPFEVTPGNEEGVPMDQEAVDRDFAAYQRQPASPQELASHLPSWAASFMLDDVAQQKYERELAFSAAREFSAVEGRSWEGLEYDDDAGLPAFTASEIAGDYSIPVETVLTRMGQLGVDIETHSVSKPVKEYCSESQIQELLSFVALTDPIAAREALSDATVFELSVDGGGDCPLSSDALVQLCKQHEIPLVLGVDTRLDRTDHEALVALAEREAAFL</sequence>